<dbReference type="InterPro" id="IPR036388">
    <property type="entry name" value="WH-like_DNA-bd_sf"/>
</dbReference>
<keyword evidence="2" id="KW-0805">Transcription regulation</keyword>
<evidence type="ECO:0000256" key="4">
    <source>
        <dbReference type="ARBA" id="ARBA00023163"/>
    </source>
</evidence>
<sequence length="337" mass="37202">MHSIGFGYAMIFEHFTMPPIEARLLEMLSMETHPLRYSLRQLRYFVVAAEALSFTGAAKKLHISQPSISTALADLEASFGVQLFIRHHASGLSLTQAGRDLLGQARNLLKIAEELQMAAKEMDGGMTGSIALGCLVSLAPPLMPGLISRFTAGHAGISFRTVEAHQDGLLRGLHDGSLDIALTYSLDLTEDIAFTPLLSLPPYVILPKTHRLARARKVALADLQSEPYVMLDLPHSREYFAALFDAVGSRPVPAFRSSQPEVVRGMVANGLGYSILNFPLKSNRTVDGEDFVIKRFKDNVNATTLGIAQSRTMRPRQVVHRFASFCENYIRRLHIDT</sequence>
<gene>
    <name evidence="6" type="ORF">AWB82_03983</name>
</gene>
<organism evidence="6 7">
    <name type="scientific">Caballeronia glebae</name>
    <dbReference type="NCBI Taxonomy" id="1777143"/>
    <lineage>
        <taxon>Bacteria</taxon>
        <taxon>Pseudomonadati</taxon>
        <taxon>Pseudomonadota</taxon>
        <taxon>Betaproteobacteria</taxon>
        <taxon>Burkholderiales</taxon>
        <taxon>Burkholderiaceae</taxon>
        <taxon>Caballeronia</taxon>
    </lineage>
</organism>
<keyword evidence="4" id="KW-0804">Transcription</keyword>
<dbReference type="PANTHER" id="PTHR30346">
    <property type="entry name" value="TRANSCRIPTIONAL DUAL REGULATOR HCAR-RELATED"/>
    <property type="match status" value="1"/>
</dbReference>
<evidence type="ECO:0000256" key="3">
    <source>
        <dbReference type="ARBA" id="ARBA00023125"/>
    </source>
</evidence>
<dbReference type="SUPFAM" id="SSF46785">
    <property type="entry name" value="Winged helix' DNA-binding domain"/>
    <property type="match status" value="1"/>
</dbReference>
<dbReference type="EMBL" id="FCOJ02000028">
    <property type="protein sequence ID" value="SAK68425.1"/>
    <property type="molecule type" value="Genomic_DNA"/>
</dbReference>
<dbReference type="PRINTS" id="PR00039">
    <property type="entry name" value="HTHLYSR"/>
</dbReference>
<dbReference type="STRING" id="1777143.AWB82_03983"/>
<dbReference type="Gene3D" id="3.40.190.10">
    <property type="entry name" value="Periplasmic binding protein-like II"/>
    <property type="match status" value="2"/>
</dbReference>
<evidence type="ECO:0000313" key="7">
    <source>
        <dbReference type="Proteomes" id="UP000054596"/>
    </source>
</evidence>
<dbReference type="InterPro" id="IPR000847">
    <property type="entry name" value="LysR_HTH_N"/>
</dbReference>
<evidence type="ECO:0000256" key="1">
    <source>
        <dbReference type="ARBA" id="ARBA00009437"/>
    </source>
</evidence>
<dbReference type="InterPro" id="IPR005119">
    <property type="entry name" value="LysR_subst-bd"/>
</dbReference>
<dbReference type="PROSITE" id="PS50931">
    <property type="entry name" value="HTH_LYSR"/>
    <property type="match status" value="1"/>
</dbReference>
<accession>A0A158BEB8</accession>
<feature type="domain" description="HTH lysR-type" evidence="5">
    <location>
        <begin position="37"/>
        <end position="95"/>
    </location>
</feature>
<evidence type="ECO:0000256" key="2">
    <source>
        <dbReference type="ARBA" id="ARBA00023015"/>
    </source>
</evidence>
<comment type="similarity">
    <text evidence="1">Belongs to the LysR transcriptional regulatory family.</text>
</comment>
<dbReference type="InterPro" id="IPR036390">
    <property type="entry name" value="WH_DNA-bd_sf"/>
</dbReference>
<dbReference type="Proteomes" id="UP000054596">
    <property type="component" value="Unassembled WGS sequence"/>
</dbReference>
<evidence type="ECO:0000313" key="6">
    <source>
        <dbReference type="EMBL" id="SAK68425.1"/>
    </source>
</evidence>
<dbReference type="FunFam" id="1.10.10.10:FF:000001">
    <property type="entry name" value="LysR family transcriptional regulator"/>
    <property type="match status" value="1"/>
</dbReference>
<dbReference type="GO" id="GO:0003677">
    <property type="term" value="F:DNA binding"/>
    <property type="evidence" value="ECO:0007669"/>
    <property type="project" value="UniProtKB-KW"/>
</dbReference>
<name>A0A158BEB8_9BURK</name>
<reference evidence="6" key="1">
    <citation type="submission" date="2016-01" db="EMBL/GenBank/DDBJ databases">
        <authorList>
            <person name="Peeters C."/>
        </authorList>
    </citation>
    <scope>NUCLEOTIDE SEQUENCE [LARGE SCALE GENOMIC DNA]</scope>
    <source>
        <strain evidence="6">LMG 29325</strain>
    </source>
</reference>
<dbReference type="SUPFAM" id="SSF53850">
    <property type="entry name" value="Periplasmic binding protein-like II"/>
    <property type="match status" value="1"/>
</dbReference>
<protein>
    <submittedName>
        <fullName evidence="6">LysR family transcriptional regulator</fullName>
    </submittedName>
</protein>
<dbReference type="Gene3D" id="1.10.10.10">
    <property type="entry name" value="Winged helix-like DNA-binding domain superfamily/Winged helix DNA-binding domain"/>
    <property type="match status" value="1"/>
</dbReference>
<keyword evidence="7" id="KW-1185">Reference proteome</keyword>
<dbReference type="Pfam" id="PF00126">
    <property type="entry name" value="HTH_1"/>
    <property type="match status" value="1"/>
</dbReference>
<comment type="caution">
    <text evidence="6">The sequence shown here is derived from an EMBL/GenBank/DDBJ whole genome shotgun (WGS) entry which is preliminary data.</text>
</comment>
<dbReference type="AlphaFoldDB" id="A0A158BEB8"/>
<evidence type="ECO:0000259" key="5">
    <source>
        <dbReference type="PROSITE" id="PS50931"/>
    </source>
</evidence>
<dbReference type="GO" id="GO:0032993">
    <property type="term" value="C:protein-DNA complex"/>
    <property type="evidence" value="ECO:0007669"/>
    <property type="project" value="TreeGrafter"/>
</dbReference>
<dbReference type="GO" id="GO:0003700">
    <property type="term" value="F:DNA-binding transcription factor activity"/>
    <property type="evidence" value="ECO:0007669"/>
    <property type="project" value="InterPro"/>
</dbReference>
<dbReference type="Pfam" id="PF03466">
    <property type="entry name" value="LysR_substrate"/>
    <property type="match status" value="1"/>
</dbReference>
<dbReference type="CDD" id="cd08412">
    <property type="entry name" value="PBP2_PAO1_like"/>
    <property type="match status" value="1"/>
</dbReference>
<proteinExistence type="inferred from homology"/>
<dbReference type="PANTHER" id="PTHR30346:SF0">
    <property type="entry name" value="HCA OPERON TRANSCRIPTIONAL ACTIVATOR HCAR"/>
    <property type="match status" value="1"/>
</dbReference>
<keyword evidence="3" id="KW-0238">DNA-binding</keyword>